<evidence type="ECO:0000313" key="1">
    <source>
        <dbReference type="EMBL" id="QAB14430.1"/>
    </source>
</evidence>
<sequence>MPAKEIAIAALIATSGVTDAESPKEKILFGGDMALVATERCVADGRDIYKGFTLISDYQNGYFKVNCQILETTTGDYYASKGVYYENSEMLDLLIDLFDRRVD</sequence>
<dbReference type="Proteomes" id="UP000285478">
    <property type="component" value="Chromosome"/>
</dbReference>
<accession>A0A451G4M6</accession>
<organism evidence="1 2">
    <name type="scientific">Hydrogenovibrio thermophilus</name>
    <dbReference type="NCBI Taxonomy" id="265883"/>
    <lineage>
        <taxon>Bacteria</taxon>
        <taxon>Pseudomonadati</taxon>
        <taxon>Pseudomonadota</taxon>
        <taxon>Gammaproteobacteria</taxon>
        <taxon>Thiotrichales</taxon>
        <taxon>Piscirickettsiaceae</taxon>
        <taxon>Hydrogenovibrio</taxon>
    </lineage>
</organism>
<dbReference type="KEGG" id="htr:EPV75_01450"/>
<dbReference type="EMBL" id="CP035033">
    <property type="protein sequence ID" value="QAB14430.1"/>
    <property type="molecule type" value="Genomic_DNA"/>
</dbReference>
<proteinExistence type="predicted"/>
<dbReference type="RefSeq" id="WP_128384234.1">
    <property type="nucleotide sequence ID" value="NZ_CP035033.1"/>
</dbReference>
<name>A0A451G4M6_9GAMM</name>
<evidence type="ECO:0000313" key="2">
    <source>
        <dbReference type="Proteomes" id="UP000285478"/>
    </source>
</evidence>
<gene>
    <name evidence="1" type="ORF">EPV75_01450</name>
</gene>
<dbReference type="AlphaFoldDB" id="A0A451G4M6"/>
<reference evidence="1 2" key="1">
    <citation type="journal article" date="2018" name="Environ. Microbiol.">
        <title>Genomes of ubiquitous marine and hypersaline Hydrogenovibrio, Thiomicrorhabdus and Thiomicrospira spp. encode a diversity of mechanisms to sustain chemolithoautotrophy in heterogeneous environments.</title>
        <authorList>
            <person name="Scott K.M."/>
            <person name="Williams J."/>
            <person name="Porter C.M.B."/>
            <person name="Russel S."/>
            <person name="Harmer T.L."/>
            <person name="Paul J.H."/>
            <person name="Antonen K.M."/>
            <person name="Bridges M.K."/>
            <person name="Camper G.J."/>
            <person name="Campla C.K."/>
            <person name="Casella L.G."/>
            <person name="Chase E."/>
            <person name="Conrad J.W."/>
            <person name="Cruz M.C."/>
            <person name="Dunlap D.S."/>
            <person name="Duran L."/>
            <person name="Fahsbender E.M."/>
            <person name="Goldsmith D.B."/>
            <person name="Keeley R.F."/>
            <person name="Kondoff M.R."/>
            <person name="Kussy B.I."/>
            <person name="Lane M.K."/>
            <person name="Lawler S."/>
            <person name="Leigh B.A."/>
            <person name="Lewis C."/>
            <person name="Lostal L.M."/>
            <person name="Marking D."/>
            <person name="Mancera P.A."/>
            <person name="McClenthan E.C."/>
            <person name="McIntyre E.A."/>
            <person name="Mine J.A."/>
            <person name="Modi S."/>
            <person name="Moore B.D."/>
            <person name="Morgan W.A."/>
            <person name="Nelson K.M."/>
            <person name="Nguyen K.N."/>
            <person name="Ogburn N."/>
            <person name="Parrino D.G."/>
            <person name="Pedapudi A.D."/>
            <person name="Pelham R.P."/>
            <person name="Preece A.M."/>
            <person name="Rampersad E.A."/>
            <person name="Richardson J.C."/>
            <person name="Rodgers C.M."/>
            <person name="Schaffer B.L."/>
            <person name="Sheridan N.E."/>
            <person name="Solone M.R."/>
            <person name="Staley Z.R."/>
            <person name="Tabuchi M."/>
            <person name="Waide R.J."/>
            <person name="Wanjugi P.W."/>
            <person name="Young S."/>
            <person name="Clum A."/>
            <person name="Daum C."/>
            <person name="Huntemann M."/>
            <person name="Ivanova N."/>
            <person name="Kyrpides N."/>
            <person name="Mikhailova N."/>
            <person name="Palaniappan K."/>
            <person name="Pillay M."/>
            <person name="Reddy T.B.K."/>
            <person name="Shapiro N."/>
            <person name="Stamatis D."/>
            <person name="Varghese N."/>
            <person name="Woyke T."/>
            <person name="Boden R."/>
            <person name="Freyermuth S.K."/>
            <person name="Kerfeld C.A."/>
        </authorList>
    </citation>
    <scope>NUCLEOTIDE SEQUENCE [LARGE SCALE GENOMIC DNA]</scope>
    <source>
        <strain evidence="1 2">JR-2</strain>
    </source>
</reference>
<keyword evidence="2" id="KW-1185">Reference proteome</keyword>
<protein>
    <submittedName>
        <fullName evidence="1">Uncharacterized protein</fullName>
    </submittedName>
</protein>